<dbReference type="EMBL" id="QEKQ01000005">
    <property type="protein sequence ID" value="PVY76366.1"/>
    <property type="molecule type" value="Genomic_DNA"/>
</dbReference>
<dbReference type="Gene3D" id="1.10.246.130">
    <property type="match status" value="1"/>
</dbReference>
<feature type="binding site" evidence="6">
    <location>
        <position position="412"/>
    </location>
    <ligand>
        <name>L-glutamate</name>
        <dbReference type="ChEBI" id="CHEBI:29985"/>
    </ligand>
</feature>
<dbReference type="Proteomes" id="UP000245887">
    <property type="component" value="Unassembled WGS sequence"/>
</dbReference>
<dbReference type="EC" id="2.3.2.2" evidence="7"/>
<dbReference type="PANTHER" id="PTHR43199">
    <property type="entry name" value="GLUTATHIONE HYDROLASE"/>
    <property type="match status" value="1"/>
</dbReference>
<dbReference type="Gene3D" id="3.60.20.40">
    <property type="match status" value="1"/>
</dbReference>
<evidence type="ECO:0000256" key="8">
    <source>
        <dbReference type="SAM" id="SignalP"/>
    </source>
</evidence>
<evidence type="ECO:0000256" key="1">
    <source>
        <dbReference type="ARBA" id="ARBA00001049"/>
    </source>
</evidence>
<feature type="active site" description="Nucleophile" evidence="5">
    <location>
        <position position="370"/>
    </location>
</feature>
<keyword evidence="3 7" id="KW-0012">Acyltransferase</keyword>
<name>A0A2U1CWN2_9GAMM</name>
<comment type="pathway">
    <text evidence="7">Sulfur metabolism; glutathione metabolism.</text>
</comment>
<organism evidence="9 10">
    <name type="scientific">Tamilnaduibacter salinus</name>
    <dbReference type="NCBI Taxonomy" id="1484056"/>
    <lineage>
        <taxon>Bacteria</taxon>
        <taxon>Pseudomonadati</taxon>
        <taxon>Pseudomonadota</taxon>
        <taxon>Gammaproteobacteria</taxon>
        <taxon>Pseudomonadales</taxon>
        <taxon>Marinobacteraceae</taxon>
        <taxon>Tamilnaduibacter</taxon>
    </lineage>
</organism>
<dbReference type="SUPFAM" id="SSF56235">
    <property type="entry name" value="N-terminal nucleophile aminohydrolases (Ntn hydrolases)"/>
    <property type="match status" value="1"/>
</dbReference>
<dbReference type="RefSeq" id="WP_243402412.1">
    <property type="nucleotide sequence ID" value="NZ_QEKQ01000005.1"/>
</dbReference>
<sequence>MMLLSRTLIVATLLALAGCATTPLSTGTNAVASAHPLATQAGLQALQAGGNAFDAAIATAAVLAVVEPYSAGMGGGGFWLLQKRNRETVMIDARETAPGQSHPDMYLNEAGEVRSDQPSLNGPLAAGIPGQPAAFAHINRLYAERPLRANLAAAIRLARQGFRIDERYQKLASWRRKVLRQHPDTARVFLHKGKVPETGTLLRQPALADTLEQLAEDGAEGFYSGPVARQLVEDVQAAGGIWTKADLAAYQIIERDPVTIRYRDAVIQTASLPSSGGMALAQMFGMMAERPITELYPEPDAVDRIHYRTELMRRAYRDRARHMGDPAYTDVPRERLRSSDYLARQAGSIEPLTASDSRTLFDAGTGGRHTTHLSVLDSDGRRVSATLSINWPFGSGFLSGQTGILLNNEMNDFAIKPGVPNAYGLVGGKANQVEAGKRPLSSMSPTLIDTPQRSAIIGTPGGSRIISMVFLGLLDVMDGHPAGAIVSRPRYHHQYRPDQIQHEPEAFTPDQRFRLQALGHRLENVGRKYGNMQLILTDHTSGQTQAVADPRGIGQAIAQPVD</sequence>
<evidence type="ECO:0000256" key="2">
    <source>
        <dbReference type="ARBA" id="ARBA00001089"/>
    </source>
</evidence>
<protein>
    <recommendedName>
        <fullName evidence="7">Glutathione hydrolase proenzyme</fullName>
        <ecNumber evidence="7">2.3.2.2</ecNumber>
        <ecNumber evidence="7">3.4.19.13</ecNumber>
    </recommendedName>
    <component>
        <recommendedName>
            <fullName evidence="7">Glutathione hydrolase large chain</fullName>
        </recommendedName>
    </component>
    <component>
        <recommendedName>
            <fullName evidence="7">Glutathione hydrolase small chain</fullName>
        </recommendedName>
    </component>
</protein>
<comment type="catalytic activity">
    <reaction evidence="1 7">
        <text>an S-substituted glutathione + H2O = an S-substituted L-cysteinylglycine + L-glutamate</text>
        <dbReference type="Rhea" id="RHEA:59468"/>
        <dbReference type="ChEBI" id="CHEBI:15377"/>
        <dbReference type="ChEBI" id="CHEBI:29985"/>
        <dbReference type="ChEBI" id="CHEBI:90779"/>
        <dbReference type="ChEBI" id="CHEBI:143103"/>
        <dbReference type="EC" id="3.4.19.13"/>
    </reaction>
</comment>
<feature type="binding site" evidence="6">
    <location>
        <begin position="388"/>
        <end position="390"/>
    </location>
    <ligand>
        <name>L-glutamate</name>
        <dbReference type="ChEBI" id="CHEBI:29985"/>
    </ligand>
</feature>
<evidence type="ECO:0000313" key="10">
    <source>
        <dbReference type="Proteomes" id="UP000245887"/>
    </source>
</evidence>
<keyword evidence="8" id="KW-0732">Signal</keyword>
<feature type="binding site" evidence="6">
    <location>
        <begin position="441"/>
        <end position="442"/>
    </location>
    <ligand>
        <name>L-glutamate</name>
        <dbReference type="ChEBI" id="CHEBI:29985"/>
    </ligand>
</feature>
<dbReference type="InterPro" id="IPR000101">
    <property type="entry name" value="GGT_peptidase"/>
</dbReference>
<evidence type="ECO:0000256" key="7">
    <source>
        <dbReference type="RuleBase" id="RU368036"/>
    </source>
</evidence>
<dbReference type="InterPro" id="IPR043137">
    <property type="entry name" value="GGT_ssub_C"/>
</dbReference>
<evidence type="ECO:0000256" key="3">
    <source>
        <dbReference type="ARBA" id="ARBA00023315"/>
    </source>
</evidence>
<feature type="binding site" evidence="6">
    <location>
        <position position="94"/>
    </location>
    <ligand>
        <name>L-glutamate</name>
        <dbReference type="ChEBI" id="CHEBI:29985"/>
    </ligand>
</feature>
<keyword evidence="7 9" id="KW-0378">Hydrolase</keyword>
<evidence type="ECO:0000256" key="5">
    <source>
        <dbReference type="PIRSR" id="PIRSR600101-1"/>
    </source>
</evidence>
<reference evidence="9 10" key="1">
    <citation type="submission" date="2018-04" db="EMBL/GenBank/DDBJ databases">
        <title>Genomic Encyclopedia of Type Strains, Phase IV (KMG-IV): sequencing the most valuable type-strain genomes for metagenomic binning, comparative biology and taxonomic classification.</title>
        <authorList>
            <person name="Goeker M."/>
        </authorList>
    </citation>
    <scope>NUCLEOTIDE SEQUENCE [LARGE SCALE GENOMIC DNA]</scope>
    <source>
        <strain evidence="9 10">DSM 28688</strain>
    </source>
</reference>
<dbReference type="InterPro" id="IPR051792">
    <property type="entry name" value="GGT_bact"/>
</dbReference>
<evidence type="ECO:0000256" key="6">
    <source>
        <dbReference type="PIRSR" id="PIRSR600101-2"/>
    </source>
</evidence>
<dbReference type="InterPro" id="IPR029055">
    <property type="entry name" value="Ntn_hydrolases_N"/>
</dbReference>
<keyword evidence="7" id="KW-0865">Zymogen</keyword>
<dbReference type="GO" id="GO:0006751">
    <property type="term" value="P:glutathione catabolic process"/>
    <property type="evidence" value="ECO:0007669"/>
    <property type="project" value="UniProtKB-UniRule"/>
</dbReference>
<dbReference type="UniPathway" id="UPA00204"/>
<gene>
    <name evidence="9" type="ORF">C8D92_105119</name>
</gene>
<proteinExistence type="inferred from homology"/>
<feature type="chain" id="PRO_5015781583" description="Glutathione hydrolase proenzyme" evidence="8">
    <location>
        <begin position="18"/>
        <end position="562"/>
    </location>
</feature>
<comment type="catalytic activity">
    <reaction evidence="2 7">
        <text>glutathione + H2O = L-cysteinylglycine + L-glutamate</text>
        <dbReference type="Rhea" id="RHEA:28807"/>
        <dbReference type="ChEBI" id="CHEBI:15377"/>
        <dbReference type="ChEBI" id="CHEBI:29985"/>
        <dbReference type="ChEBI" id="CHEBI:57925"/>
        <dbReference type="ChEBI" id="CHEBI:61694"/>
        <dbReference type="EC" id="3.4.19.13"/>
    </reaction>
</comment>
<comment type="PTM">
    <text evidence="7">Cleaved by autocatalysis into a large and a small subunit.</text>
</comment>
<dbReference type="InterPro" id="IPR043138">
    <property type="entry name" value="GGT_lsub"/>
</dbReference>
<feature type="signal peptide" evidence="8">
    <location>
        <begin position="1"/>
        <end position="17"/>
    </location>
</feature>
<dbReference type="Pfam" id="PF01019">
    <property type="entry name" value="G_glu_transpept"/>
    <property type="match status" value="1"/>
</dbReference>
<comment type="similarity">
    <text evidence="7">Belongs to the gamma-glutamyltransferase family.</text>
</comment>
<dbReference type="PROSITE" id="PS51257">
    <property type="entry name" value="PROKAR_LIPOPROTEIN"/>
    <property type="match status" value="1"/>
</dbReference>
<dbReference type="GO" id="GO:0103068">
    <property type="term" value="F:leukotriene C4 gamma-glutamyl transferase activity"/>
    <property type="evidence" value="ECO:0007669"/>
    <property type="project" value="UniProtKB-EC"/>
</dbReference>
<evidence type="ECO:0000256" key="4">
    <source>
        <dbReference type="ARBA" id="ARBA00047417"/>
    </source>
</evidence>
<dbReference type="PRINTS" id="PR01210">
    <property type="entry name" value="GGTRANSPTASE"/>
</dbReference>
<dbReference type="PANTHER" id="PTHR43199:SF6">
    <property type="entry name" value="GLUTATHIONE HYDROLASE PROENZYME"/>
    <property type="match status" value="1"/>
</dbReference>
<keyword evidence="7" id="KW-0317">Glutathione biosynthesis</keyword>
<accession>A0A2U1CWN2</accession>
<dbReference type="GO" id="GO:0006750">
    <property type="term" value="P:glutathione biosynthetic process"/>
    <property type="evidence" value="ECO:0007669"/>
    <property type="project" value="UniProtKB-KW"/>
</dbReference>
<comment type="subunit">
    <text evidence="7">This enzyme consists of two polypeptide chains, which are synthesized in precursor form from a single polypeptide.</text>
</comment>
<feature type="binding site" evidence="6">
    <location>
        <position position="462"/>
    </location>
    <ligand>
        <name>L-glutamate</name>
        <dbReference type="ChEBI" id="CHEBI:29985"/>
    </ligand>
</feature>
<keyword evidence="7" id="KW-0808">Transferase</keyword>
<comment type="catalytic activity">
    <reaction evidence="4 7">
        <text>an N-terminal (5-L-glutamyl)-[peptide] + an alpha-amino acid = 5-L-glutamyl amino acid + an N-terminal L-alpha-aminoacyl-[peptide]</text>
        <dbReference type="Rhea" id="RHEA:23904"/>
        <dbReference type="Rhea" id="RHEA-COMP:9780"/>
        <dbReference type="Rhea" id="RHEA-COMP:9795"/>
        <dbReference type="ChEBI" id="CHEBI:77644"/>
        <dbReference type="ChEBI" id="CHEBI:78597"/>
        <dbReference type="ChEBI" id="CHEBI:78599"/>
        <dbReference type="ChEBI" id="CHEBI:78608"/>
        <dbReference type="EC" id="2.3.2.2"/>
    </reaction>
</comment>
<dbReference type="GO" id="GO:0036374">
    <property type="term" value="F:glutathione hydrolase activity"/>
    <property type="evidence" value="ECO:0007669"/>
    <property type="project" value="UniProtKB-UniRule"/>
</dbReference>
<dbReference type="AlphaFoldDB" id="A0A2U1CWN2"/>
<dbReference type="EC" id="3.4.19.13" evidence="7"/>
<evidence type="ECO:0000313" key="9">
    <source>
        <dbReference type="EMBL" id="PVY76366.1"/>
    </source>
</evidence>
<dbReference type="NCBIfam" id="TIGR00066">
    <property type="entry name" value="g_glut_trans"/>
    <property type="match status" value="1"/>
</dbReference>
<comment type="caution">
    <text evidence="9">The sequence shown here is derived from an EMBL/GenBank/DDBJ whole genome shotgun (WGS) entry which is preliminary data.</text>
</comment>